<dbReference type="PROSITE" id="PS51202">
    <property type="entry name" value="RCK_C"/>
    <property type="match status" value="2"/>
</dbReference>
<evidence type="ECO:0000256" key="2">
    <source>
        <dbReference type="ARBA" id="ARBA00022448"/>
    </source>
</evidence>
<accession>A0A2K9MIN1</accession>
<feature type="transmembrane region" description="Helical" evidence="7">
    <location>
        <begin position="90"/>
        <end position="116"/>
    </location>
</feature>
<dbReference type="EMBL" id="CP025583">
    <property type="protein sequence ID" value="AUM75473.1"/>
    <property type="molecule type" value="Genomic_DNA"/>
</dbReference>
<evidence type="ECO:0000256" key="5">
    <source>
        <dbReference type="ARBA" id="ARBA00022989"/>
    </source>
</evidence>
<reference evidence="10" key="1">
    <citation type="submission" date="2017-12" db="EMBL/GenBank/DDBJ databases">
        <title>Genomic analysis of Paracoccus sp. CBA4604.</title>
        <authorList>
            <person name="Roh S.W."/>
            <person name="Kim J.Y."/>
            <person name="Kim J.S."/>
        </authorList>
    </citation>
    <scope>NUCLEOTIDE SEQUENCE [LARGE SCALE GENOMIC DNA]</scope>
    <source>
        <strain evidence="10">CBA4604</strain>
    </source>
</reference>
<proteinExistence type="predicted"/>
<protein>
    <submittedName>
        <fullName evidence="9">SLC13 family permease</fullName>
    </submittedName>
</protein>
<keyword evidence="10" id="KW-1185">Reference proteome</keyword>
<feature type="transmembrane region" description="Helical" evidence="7">
    <location>
        <begin position="455"/>
        <end position="474"/>
    </location>
</feature>
<keyword evidence="5 7" id="KW-1133">Transmembrane helix</keyword>
<evidence type="ECO:0000256" key="1">
    <source>
        <dbReference type="ARBA" id="ARBA00004141"/>
    </source>
</evidence>
<feature type="transmembrane region" description="Helical" evidence="7">
    <location>
        <begin position="540"/>
        <end position="559"/>
    </location>
</feature>
<dbReference type="KEGG" id="paru:CYR75_01905"/>
<feature type="transmembrane region" description="Helical" evidence="7">
    <location>
        <begin position="579"/>
        <end position="599"/>
    </location>
</feature>
<dbReference type="SUPFAM" id="SSF116726">
    <property type="entry name" value="TrkA C-terminal domain-like"/>
    <property type="match status" value="2"/>
</dbReference>
<feature type="transmembrane region" description="Helical" evidence="7">
    <location>
        <begin position="494"/>
        <end position="514"/>
    </location>
</feature>
<feature type="transmembrane region" description="Helical" evidence="7">
    <location>
        <begin position="136"/>
        <end position="154"/>
    </location>
</feature>
<organism evidence="9 10">
    <name type="scientific">Paracoccus jeotgali</name>
    <dbReference type="NCBI Taxonomy" id="2065379"/>
    <lineage>
        <taxon>Bacteria</taxon>
        <taxon>Pseudomonadati</taxon>
        <taxon>Pseudomonadota</taxon>
        <taxon>Alphaproteobacteria</taxon>
        <taxon>Rhodobacterales</taxon>
        <taxon>Paracoccaceae</taxon>
        <taxon>Paracoccus</taxon>
    </lineage>
</organism>
<name>A0A2K9MIN1_9RHOB</name>
<comment type="subcellular location">
    <subcellularLocation>
        <location evidence="1">Membrane</location>
        <topology evidence="1">Multi-pass membrane protein</topology>
    </subcellularLocation>
</comment>
<evidence type="ECO:0000256" key="3">
    <source>
        <dbReference type="ARBA" id="ARBA00022692"/>
    </source>
</evidence>
<dbReference type="GO" id="GO:0006813">
    <property type="term" value="P:potassium ion transport"/>
    <property type="evidence" value="ECO:0007669"/>
    <property type="project" value="InterPro"/>
</dbReference>
<dbReference type="InterPro" id="IPR006037">
    <property type="entry name" value="RCK_C"/>
</dbReference>
<keyword evidence="6 7" id="KW-0472">Membrane</keyword>
<evidence type="ECO:0000256" key="4">
    <source>
        <dbReference type="ARBA" id="ARBA00022737"/>
    </source>
</evidence>
<evidence type="ECO:0000256" key="6">
    <source>
        <dbReference type="ARBA" id="ARBA00023136"/>
    </source>
</evidence>
<dbReference type="Pfam" id="PF03600">
    <property type="entry name" value="CitMHS"/>
    <property type="match status" value="1"/>
</dbReference>
<feature type="transmembrane region" description="Helical" evidence="7">
    <location>
        <begin position="175"/>
        <end position="197"/>
    </location>
</feature>
<dbReference type="GO" id="GO:0005886">
    <property type="term" value="C:plasma membrane"/>
    <property type="evidence" value="ECO:0007669"/>
    <property type="project" value="TreeGrafter"/>
</dbReference>
<evidence type="ECO:0000313" key="9">
    <source>
        <dbReference type="EMBL" id="AUM75473.1"/>
    </source>
</evidence>
<feature type="domain" description="RCK C-terminal" evidence="8">
    <location>
        <begin position="309"/>
        <end position="393"/>
    </location>
</feature>
<dbReference type="Gene3D" id="3.30.70.1450">
    <property type="entry name" value="Regulator of K+ conductance, C-terminal domain"/>
    <property type="match status" value="1"/>
</dbReference>
<dbReference type="GO" id="GO:0008324">
    <property type="term" value="F:monoatomic cation transmembrane transporter activity"/>
    <property type="evidence" value="ECO:0007669"/>
    <property type="project" value="InterPro"/>
</dbReference>
<evidence type="ECO:0000313" key="10">
    <source>
        <dbReference type="Proteomes" id="UP000234882"/>
    </source>
</evidence>
<dbReference type="AlphaFoldDB" id="A0A2K9MIN1"/>
<keyword evidence="3 7" id="KW-0812">Transmembrane</keyword>
<dbReference type="InterPro" id="IPR036721">
    <property type="entry name" value="RCK_C_sf"/>
</dbReference>
<dbReference type="PANTHER" id="PTHR43652">
    <property type="entry name" value="BASIC AMINO ACID ANTIPORTER YFCC-RELATED"/>
    <property type="match status" value="1"/>
</dbReference>
<dbReference type="InterPro" id="IPR004680">
    <property type="entry name" value="Cit_transptr-like_dom"/>
</dbReference>
<dbReference type="PANTHER" id="PTHR43652:SF2">
    <property type="entry name" value="BASIC AMINO ACID ANTIPORTER YFCC-RELATED"/>
    <property type="match status" value="1"/>
</dbReference>
<keyword evidence="2" id="KW-0813">Transport</keyword>
<dbReference type="OrthoDB" id="9809303at2"/>
<feature type="transmembrane region" description="Helical" evidence="7">
    <location>
        <begin position="28"/>
        <end position="45"/>
    </location>
</feature>
<keyword evidence="4" id="KW-0677">Repeat</keyword>
<evidence type="ECO:0000259" key="8">
    <source>
        <dbReference type="PROSITE" id="PS51202"/>
    </source>
</evidence>
<feature type="transmembrane region" description="Helical" evidence="7">
    <location>
        <begin position="410"/>
        <end position="443"/>
    </location>
</feature>
<dbReference type="InterPro" id="IPR051679">
    <property type="entry name" value="DASS-Related_Transporters"/>
</dbReference>
<dbReference type="Proteomes" id="UP000234882">
    <property type="component" value="Chromosome"/>
</dbReference>
<evidence type="ECO:0000256" key="7">
    <source>
        <dbReference type="SAM" id="Phobius"/>
    </source>
</evidence>
<feature type="transmembrane region" description="Helical" evidence="7">
    <location>
        <begin position="6"/>
        <end position="21"/>
    </location>
</feature>
<gene>
    <name evidence="9" type="ORF">CYR75_01905</name>
</gene>
<feature type="transmembrane region" description="Helical" evidence="7">
    <location>
        <begin position="51"/>
        <end position="70"/>
    </location>
</feature>
<feature type="domain" description="RCK C-terminal" evidence="8">
    <location>
        <begin position="207"/>
        <end position="291"/>
    </location>
</feature>
<dbReference type="Pfam" id="PF02080">
    <property type="entry name" value="TrkA_C"/>
    <property type="match status" value="1"/>
</dbReference>
<sequence>MTPDQLLLFAIFAVVIVLMIWGRWRYDVVAFAGLVAGVLTGIVPSEQAFSGFSNPATVTVALILIVTAGLQRSGVVARLTRILSGAKRSVPVHIAIMGSVGAAISGFMNNVAALAILMPIDVQTARKAGRSASPTLMPLAFATILGGMTTLIGTPPNLLVSQFRAAETGTGFRMFQFLPVGGAVAVVGVLFIALIGWRLIPRHASDTSAAAGQVALRDYVAQLLLPQGSSAVGKTLGEIATDSESVTILAVEREGTRYYRTSRMIVLHEGDRLIIEAPPEAIEDFRLDLGLSYPPGPGDGQKSDREAEARSVALDTAGRMLVEAVVPLRSRLIGRRGDALYHGIEVDGILLGILREGQTLREKLNTKRIRHGDVLLLLLSENNMAKALDPRDLMPLEGSGTQVAKDSRLWAALLIFVAAIAATSFGLISMPIALGAVLVLYVVGGILSVEDIYDHVDWSIIVLLGAMIPLGMALETTGGSTLIARGLQSLTEGYPPWVALTLLMVATMTMSDVLNNNATTVLAAPVSIQLAAQIGVNPDAFLMGVAVAASCAFLTPIGHQNNTLIMGPGGYRFADYWRMGLPLEILVIASSVPLLLIVFPL</sequence>